<proteinExistence type="predicted"/>
<evidence type="ECO:0000313" key="1">
    <source>
        <dbReference type="EMBL" id="KGK09957.1"/>
    </source>
</evidence>
<dbReference type="GeneID" id="43681783"/>
<organism evidence="1 2">
    <name type="scientific">Vibrio navarrensis</name>
    <dbReference type="NCBI Taxonomy" id="29495"/>
    <lineage>
        <taxon>Bacteria</taxon>
        <taxon>Pseudomonadati</taxon>
        <taxon>Pseudomonadota</taxon>
        <taxon>Gammaproteobacteria</taxon>
        <taxon>Vibrionales</taxon>
        <taxon>Vibrionaceae</taxon>
        <taxon>Vibrio</taxon>
    </lineage>
</organism>
<dbReference type="InterPro" id="IPR036692">
    <property type="entry name" value="Shew3726-like_sf"/>
</dbReference>
<gene>
    <name evidence="1" type="ORF">EA26_00925</name>
</gene>
<dbReference type="InterPro" id="IPR009962">
    <property type="entry name" value="DUF1488"/>
</dbReference>
<dbReference type="AlphaFoldDB" id="A0A099LRR7"/>
<dbReference type="Pfam" id="PF07369">
    <property type="entry name" value="DUF1488"/>
    <property type="match status" value="1"/>
</dbReference>
<dbReference type="Proteomes" id="UP000029994">
    <property type="component" value="Unassembled WGS sequence"/>
</dbReference>
<dbReference type="Gene3D" id="3.30.160.140">
    <property type="entry name" value="Shew3726-like"/>
    <property type="match status" value="1"/>
</dbReference>
<accession>A0A099LRR7</accession>
<reference evidence="1 2" key="1">
    <citation type="submission" date="2014-04" db="EMBL/GenBank/DDBJ databases">
        <title>Genome sequencing of Vibrio navarrensis strains.</title>
        <authorList>
            <person name="Gladney L.M."/>
            <person name="Katz L.S."/>
            <person name="Marino-Ramirez L."/>
            <person name="Jordan I.K."/>
        </authorList>
    </citation>
    <scope>NUCLEOTIDE SEQUENCE [LARGE SCALE GENOMIC DNA]</scope>
    <source>
        <strain evidence="1 2">ATCC 51183</strain>
    </source>
</reference>
<evidence type="ECO:0000313" key="2">
    <source>
        <dbReference type="Proteomes" id="UP000029994"/>
    </source>
</evidence>
<name>A0A099LRR7_9VIBR</name>
<dbReference type="RefSeq" id="WP_039422463.1">
    <property type="nucleotide sequence ID" value="NZ_CP061845.1"/>
</dbReference>
<dbReference type="SUPFAM" id="SSF160272">
    <property type="entry name" value="Shew3726-like"/>
    <property type="match status" value="1"/>
</dbReference>
<dbReference type="STRING" id="29495.EA26_00925"/>
<comment type="caution">
    <text evidence="1">The sequence shown here is derived from an EMBL/GenBank/DDBJ whole genome shotgun (WGS) entry which is preliminary data.</text>
</comment>
<protein>
    <submittedName>
        <fullName evidence="1">Transcriptional regulator</fullName>
    </submittedName>
</protein>
<sequence>MNQAILFPDIQSWDENRQAVQFAAQQSGALIQCFVEKAKLEQLTMSTIVNQEQALSAFAQCRFDLEEIAEEFIEEEAFDDEGHIVIR</sequence>
<dbReference type="EMBL" id="JMCG01000001">
    <property type="protein sequence ID" value="KGK09957.1"/>
    <property type="molecule type" value="Genomic_DNA"/>
</dbReference>
<dbReference type="eggNOG" id="ENOG50331AY">
    <property type="taxonomic scope" value="Bacteria"/>
</dbReference>
<keyword evidence="2" id="KW-1185">Reference proteome</keyword>